<evidence type="ECO:0000256" key="1">
    <source>
        <dbReference type="SAM" id="SignalP"/>
    </source>
</evidence>
<dbReference type="RefSeq" id="WP_140602977.1">
    <property type="nucleotide sequence ID" value="NZ_SAWY01000019.1"/>
</dbReference>
<feature type="chain" id="PRO_5021345481" evidence="1">
    <location>
        <begin position="21"/>
        <end position="140"/>
    </location>
</feature>
<keyword evidence="1" id="KW-0732">Signal</keyword>
<dbReference type="EMBL" id="SAWY01000019">
    <property type="protein sequence ID" value="TPH15578.1"/>
    <property type="molecule type" value="Genomic_DNA"/>
</dbReference>
<evidence type="ECO:0000313" key="3">
    <source>
        <dbReference type="Proteomes" id="UP000315303"/>
    </source>
</evidence>
<dbReference type="AlphaFoldDB" id="A0A502KV96"/>
<dbReference type="OrthoDB" id="6264060at2"/>
<organism evidence="2 3">
    <name type="scientific">Litorilituus lipolyticus</name>
    <dbReference type="NCBI Taxonomy" id="2491017"/>
    <lineage>
        <taxon>Bacteria</taxon>
        <taxon>Pseudomonadati</taxon>
        <taxon>Pseudomonadota</taxon>
        <taxon>Gammaproteobacteria</taxon>
        <taxon>Alteromonadales</taxon>
        <taxon>Colwelliaceae</taxon>
        <taxon>Litorilituus</taxon>
    </lineage>
</organism>
<accession>A0A502KV96</accession>
<dbReference type="Proteomes" id="UP000315303">
    <property type="component" value="Unassembled WGS sequence"/>
</dbReference>
<comment type="caution">
    <text evidence="2">The sequence shown here is derived from an EMBL/GenBank/DDBJ whole genome shotgun (WGS) entry which is preliminary data.</text>
</comment>
<feature type="signal peptide" evidence="1">
    <location>
        <begin position="1"/>
        <end position="20"/>
    </location>
</feature>
<evidence type="ECO:0000313" key="2">
    <source>
        <dbReference type="EMBL" id="TPH15578.1"/>
    </source>
</evidence>
<name>A0A502KV96_9GAMM</name>
<protein>
    <submittedName>
        <fullName evidence="2">Uncharacterized protein</fullName>
    </submittedName>
</protein>
<proteinExistence type="predicted"/>
<sequence>MMNRYALIYLLTLLTFSAHTSEVNRYEQPVPYVNYITNIEPVLQKAVQYYNWQLKTDEQGHFLAELLYKDNRINIAFIDENNSIAIKLLSTKKENCKKKKRCKVDEDDLQKWLVNLRRAVGVEVTIAIKKQAMKAYLATE</sequence>
<gene>
    <name evidence="2" type="ORF">EPA86_08330</name>
</gene>
<reference evidence="2 3" key="1">
    <citation type="submission" date="2019-01" db="EMBL/GenBank/DDBJ databases">
        <title>Litorilituus lipolytica sp. nov., isolated from intertidal sand of the Yellow Sea in China.</title>
        <authorList>
            <person name="Liu A."/>
        </authorList>
    </citation>
    <scope>NUCLEOTIDE SEQUENCE [LARGE SCALE GENOMIC DNA]</scope>
    <source>
        <strain evidence="2 3">RZ04</strain>
    </source>
</reference>
<keyword evidence="3" id="KW-1185">Reference proteome</keyword>